<dbReference type="Gene3D" id="2.150.10.10">
    <property type="entry name" value="Serralysin-like metalloprotease, C-terminal"/>
    <property type="match status" value="1"/>
</dbReference>
<dbReference type="Proteomes" id="UP000077875">
    <property type="component" value="Chromosome"/>
</dbReference>
<accession>A0A172YJ19</accession>
<proteinExistence type="predicted"/>
<dbReference type="RefSeq" id="WP_064124008.1">
    <property type="nucleotide sequence ID" value="NZ_CP015243.1"/>
</dbReference>
<evidence type="ECO:0000313" key="2">
    <source>
        <dbReference type="Proteomes" id="UP000077875"/>
    </source>
</evidence>
<keyword evidence="2" id="KW-1185">Reference proteome</keyword>
<reference evidence="1 2" key="1">
    <citation type="submission" date="2016-04" db="EMBL/GenBank/DDBJ databases">
        <title>Complete Genome Sequence of Halotalea alkalilenta IHB B 13600.</title>
        <authorList>
            <person name="Swarnkar M.K."/>
            <person name="Sharma A."/>
            <person name="Kaushal K."/>
            <person name="Soni R."/>
            <person name="Rana S."/>
            <person name="Singh A.K."/>
            <person name="Gulati A."/>
        </authorList>
    </citation>
    <scope>NUCLEOTIDE SEQUENCE [LARGE SCALE GENOMIC DNA]</scope>
    <source>
        <strain evidence="1 2">IHB B 13600</strain>
    </source>
</reference>
<dbReference type="STRING" id="376489.A5892_18235"/>
<dbReference type="EMBL" id="CP015243">
    <property type="protein sequence ID" value="ANF59162.1"/>
    <property type="molecule type" value="Genomic_DNA"/>
</dbReference>
<dbReference type="InterPro" id="IPR011049">
    <property type="entry name" value="Serralysin-like_metalloprot_C"/>
</dbReference>
<dbReference type="AlphaFoldDB" id="A0A172YJ19"/>
<sequence>MSVTQLSPITVYAKLGPTNSFGDLFMDDNFHAISSGRSVERQVAQILAANQAHYQGNRESIDPHYRDPESDQAVSEALIRQALSEFGNLPAYLAQTFGNLGPQGHSALKNFALINSSVIQFAGLGAALHHDLKQGTPTEVAVGTQAVMLAALVFTTAFTVMLPIPVAVALGLIFSGGFEYLEVEASVRDRMYDLFGREPESNDPHEISSEHFYEFSIEYLENPDELAERLPVIEAINTSLSEQMIEDFINAESADEKVELTSEFPSLIDFSEIAEDAQGDKQVQVADGAVLFLGDAGFNQMIGGDGINWFRPQPNEIANMASEIGAVEMALKYHIVGGTGLNILDFSGSSSSVYVELSGYPIKNDLIIDNPDGLNSLEIPYYLNEQNMQEIHPSMPRGLPMELRSDDIYENIDILIGSDHDDWLVGNLLGGTTLMGGAGDDVFEVRGGSNRVLFREGDFNDPGAESITSKTIHGFIGYAEAYWFNYISYIPNNLSFMHLEPDLIDLSGLDADLIREGIQEFEWIGDGEFSATPGELRWNREAMPANEMADSFMMVIEADRTGNGESDMEIVYYSYANTRVSWDDVIGVSIDADFIL</sequence>
<dbReference type="SUPFAM" id="SSF51120">
    <property type="entry name" value="beta-Roll"/>
    <property type="match status" value="1"/>
</dbReference>
<dbReference type="KEGG" id="haa:A5892_18235"/>
<evidence type="ECO:0000313" key="1">
    <source>
        <dbReference type="EMBL" id="ANF59162.1"/>
    </source>
</evidence>
<gene>
    <name evidence="1" type="ORF">A5892_18235</name>
</gene>
<organism evidence="1 2">
    <name type="scientific">Halotalea alkalilenta</name>
    <dbReference type="NCBI Taxonomy" id="376489"/>
    <lineage>
        <taxon>Bacteria</taxon>
        <taxon>Pseudomonadati</taxon>
        <taxon>Pseudomonadota</taxon>
        <taxon>Gammaproteobacteria</taxon>
        <taxon>Oceanospirillales</taxon>
        <taxon>Halomonadaceae</taxon>
        <taxon>Halotalea</taxon>
    </lineage>
</organism>
<protein>
    <submittedName>
        <fullName evidence="1">Uncharacterized protein</fullName>
    </submittedName>
</protein>
<name>A0A172YJ19_9GAMM</name>